<dbReference type="Pfam" id="PF04967">
    <property type="entry name" value="HTH_10"/>
    <property type="match status" value="1"/>
</dbReference>
<organism evidence="5 6">
    <name type="scientific">Haloprofundus marisrubri</name>
    <dbReference type="NCBI Taxonomy" id="1514971"/>
    <lineage>
        <taxon>Archaea</taxon>
        <taxon>Methanobacteriati</taxon>
        <taxon>Methanobacteriota</taxon>
        <taxon>Stenosarchaea group</taxon>
        <taxon>Halobacteria</taxon>
        <taxon>Halobacteriales</taxon>
        <taxon>Haloferacaceae</taxon>
        <taxon>Haloprofundus</taxon>
    </lineage>
</organism>
<accession>A0A0W1R9V6</accession>
<feature type="domain" description="HTH bat-type" evidence="3">
    <location>
        <begin position="166"/>
        <end position="216"/>
    </location>
</feature>
<sequence length="231" mass="25859">MVVVAELEIPADAFDLGRLSQVTDGIHVELERVVPTGSDGVMPFFWASGPEHDTAEAAEAFEVFERAVRDADVVERLTAVARVGDRVLYHIVWGDTAANLTEVLVSSEATILEAHGDDPWRFRLRFTDHRGLREFHNYCLDHDISFRVERIYTLDEEQDAKYNFDLTPEQRSALTLAVEHGYFGVPRGISLQEIADELGISQQAASERVRRGAETVLQSVLLSKSAADFEN</sequence>
<evidence type="ECO:0000259" key="3">
    <source>
        <dbReference type="Pfam" id="PF04967"/>
    </source>
</evidence>
<comment type="caution">
    <text evidence="5">The sequence shown here is derived from an EMBL/GenBank/DDBJ whole genome shotgun (WGS) entry which is preliminary data.</text>
</comment>
<dbReference type="OrthoDB" id="194721at2157"/>
<dbReference type="InterPro" id="IPR007050">
    <property type="entry name" value="HTH_bacterioopsin"/>
</dbReference>
<dbReference type="PANTHER" id="PTHR34236">
    <property type="entry name" value="DIMETHYL SULFOXIDE REDUCTASE TRANSCRIPTIONAL ACTIVATOR"/>
    <property type="match status" value="1"/>
</dbReference>
<dbReference type="Gene3D" id="1.10.10.10">
    <property type="entry name" value="Winged helix-like DNA-binding domain superfamily/Winged helix DNA-binding domain"/>
    <property type="match status" value="1"/>
</dbReference>
<dbReference type="EMBL" id="LOPU01000018">
    <property type="protein sequence ID" value="KTG09842.1"/>
    <property type="molecule type" value="Genomic_DNA"/>
</dbReference>
<dbReference type="RefSeq" id="WP_058581197.1">
    <property type="nucleotide sequence ID" value="NZ_LOPU01000018.1"/>
</dbReference>
<protein>
    <submittedName>
        <fullName evidence="5">DNA-binding protein</fullName>
    </submittedName>
</protein>
<proteinExistence type="predicted"/>
<dbReference type="InterPro" id="IPR013324">
    <property type="entry name" value="RNA_pol_sigma_r3/r4-like"/>
</dbReference>
<keyword evidence="5" id="KW-0238">DNA-binding</keyword>
<keyword evidence="2" id="KW-0804">Transcription</keyword>
<evidence type="ECO:0000313" key="5">
    <source>
        <dbReference type="EMBL" id="KTG09842.1"/>
    </source>
</evidence>
<dbReference type="SUPFAM" id="SSF88659">
    <property type="entry name" value="Sigma3 and sigma4 domains of RNA polymerase sigma factors"/>
    <property type="match status" value="1"/>
</dbReference>
<evidence type="ECO:0000256" key="1">
    <source>
        <dbReference type="ARBA" id="ARBA00023015"/>
    </source>
</evidence>
<evidence type="ECO:0000259" key="4">
    <source>
        <dbReference type="Pfam" id="PF15915"/>
    </source>
</evidence>
<evidence type="ECO:0000256" key="2">
    <source>
        <dbReference type="ARBA" id="ARBA00023163"/>
    </source>
</evidence>
<dbReference type="Pfam" id="PF15915">
    <property type="entry name" value="BAT"/>
    <property type="match status" value="1"/>
</dbReference>
<keyword evidence="6" id="KW-1185">Reference proteome</keyword>
<feature type="domain" description="Bacterioopsin transcriptional activator GAF and HTH associated" evidence="4">
    <location>
        <begin position="2"/>
        <end position="147"/>
    </location>
</feature>
<name>A0A0W1R9V6_9EURY</name>
<dbReference type="PANTHER" id="PTHR34236:SF1">
    <property type="entry name" value="DIMETHYL SULFOXIDE REDUCTASE TRANSCRIPTIONAL ACTIVATOR"/>
    <property type="match status" value="1"/>
</dbReference>
<dbReference type="InterPro" id="IPR031803">
    <property type="entry name" value="BAT_GAF/HTH-assoc"/>
</dbReference>
<dbReference type="InterPro" id="IPR036388">
    <property type="entry name" value="WH-like_DNA-bd_sf"/>
</dbReference>
<keyword evidence="1" id="KW-0805">Transcription regulation</keyword>
<dbReference type="AlphaFoldDB" id="A0A0W1R9V6"/>
<reference evidence="5 6" key="1">
    <citation type="submission" date="2015-12" db="EMBL/GenBank/DDBJ databases">
        <title>Haloprofundus marisrubri gen. nov., sp. nov., an extremely halophilic archaeon isolated from the Discovery deep brine-seawater interface in the Red Sea.</title>
        <authorList>
            <person name="Zhang G."/>
            <person name="Stingl U."/>
            <person name="Rashid M."/>
        </authorList>
    </citation>
    <scope>NUCLEOTIDE SEQUENCE [LARGE SCALE GENOMIC DNA]</scope>
    <source>
        <strain evidence="5 6">SB9</strain>
    </source>
</reference>
<evidence type="ECO:0000313" key="6">
    <source>
        <dbReference type="Proteomes" id="UP000054387"/>
    </source>
</evidence>
<dbReference type="Proteomes" id="UP000054387">
    <property type="component" value="Unassembled WGS sequence"/>
</dbReference>
<dbReference type="GO" id="GO:0003677">
    <property type="term" value="F:DNA binding"/>
    <property type="evidence" value="ECO:0007669"/>
    <property type="project" value="UniProtKB-KW"/>
</dbReference>
<dbReference type="STRING" id="1514971.AUR64_09440"/>
<gene>
    <name evidence="5" type="ORF">AUR64_09440</name>
</gene>